<evidence type="ECO:0000256" key="1">
    <source>
        <dbReference type="SAM" id="MobiDB-lite"/>
    </source>
</evidence>
<name>A0ABN2B329_9ACTN</name>
<dbReference type="SMART" id="SM00382">
    <property type="entry name" value="AAA"/>
    <property type="match status" value="1"/>
</dbReference>
<dbReference type="Proteomes" id="UP001500842">
    <property type="component" value="Unassembled WGS sequence"/>
</dbReference>
<feature type="compositionally biased region" description="Low complexity" evidence="1">
    <location>
        <begin position="468"/>
        <end position="479"/>
    </location>
</feature>
<evidence type="ECO:0000313" key="4">
    <source>
        <dbReference type="Proteomes" id="UP001500842"/>
    </source>
</evidence>
<feature type="region of interest" description="Disordered" evidence="1">
    <location>
        <begin position="438"/>
        <end position="481"/>
    </location>
</feature>
<dbReference type="Pfam" id="PF13604">
    <property type="entry name" value="AAA_30"/>
    <property type="match status" value="1"/>
</dbReference>
<dbReference type="EMBL" id="BAAAOR010000028">
    <property type="protein sequence ID" value="GAA1531848.1"/>
    <property type="molecule type" value="Genomic_DNA"/>
</dbReference>
<feature type="region of interest" description="Disordered" evidence="1">
    <location>
        <begin position="557"/>
        <end position="580"/>
    </location>
</feature>
<feature type="region of interest" description="Disordered" evidence="1">
    <location>
        <begin position="846"/>
        <end position="865"/>
    </location>
</feature>
<proteinExistence type="predicted"/>
<feature type="region of interest" description="Disordered" evidence="1">
    <location>
        <begin position="1080"/>
        <end position="1121"/>
    </location>
</feature>
<keyword evidence="4" id="KW-1185">Reference proteome</keyword>
<dbReference type="CDD" id="cd18809">
    <property type="entry name" value="SF1_C_RecD"/>
    <property type="match status" value="1"/>
</dbReference>
<dbReference type="InterPro" id="IPR027417">
    <property type="entry name" value="P-loop_NTPase"/>
</dbReference>
<feature type="compositionally biased region" description="Basic and acidic residues" evidence="1">
    <location>
        <begin position="1110"/>
        <end position="1121"/>
    </location>
</feature>
<dbReference type="InterPro" id="IPR014862">
    <property type="entry name" value="TrwC"/>
</dbReference>
<evidence type="ECO:0000259" key="2">
    <source>
        <dbReference type="SMART" id="SM00382"/>
    </source>
</evidence>
<accession>A0ABN2B329</accession>
<feature type="domain" description="AAA+ ATPase" evidence="2">
    <location>
        <begin position="508"/>
        <end position="711"/>
    </location>
</feature>
<reference evidence="3 4" key="1">
    <citation type="journal article" date="2019" name="Int. J. Syst. Evol. Microbiol.">
        <title>The Global Catalogue of Microorganisms (GCM) 10K type strain sequencing project: providing services to taxonomists for standard genome sequencing and annotation.</title>
        <authorList>
            <consortium name="The Broad Institute Genomics Platform"/>
            <consortium name="The Broad Institute Genome Sequencing Center for Infectious Disease"/>
            <person name="Wu L."/>
            <person name="Ma J."/>
        </authorList>
    </citation>
    <scope>NUCLEOTIDE SEQUENCE [LARGE SCALE GENOMIC DNA]</scope>
    <source>
        <strain evidence="3 4">JCM 14942</strain>
    </source>
</reference>
<comment type="caution">
    <text evidence="3">The sequence shown here is derived from an EMBL/GenBank/DDBJ whole genome shotgun (WGS) entry which is preliminary data.</text>
</comment>
<dbReference type="InterPro" id="IPR050534">
    <property type="entry name" value="Coronavir_polyprotein_1ab"/>
</dbReference>
<gene>
    <name evidence="3" type="primary">mobF</name>
    <name evidence="3" type="ORF">GCM10009788_38790</name>
</gene>
<dbReference type="Gene3D" id="2.30.30.940">
    <property type="match status" value="1"/>
</dbReference>
<feature type="compositionally biased region" description="Low complexity" evidence="1">
    <location>
        <begin position="1080"/>
        <end position="1089"/>
    </location>
</feature>
<protein>
    <submittedName>
        <fullName evidence="3">MobF family relaxase</fullName>
    </submittedName>
</protein>
<sequence>MQGGVKVYRGNAAAARHYVEADHGHGHAAGHSRRGRADDYYLAEGTGLADRFVATRNPTGEGTVTQLATLDGDAYETWVAGLDPDTGVARGRLRADEQGVRFVEVTVNGPKSWSLAAALHPDIADAYDAAQDAAASEIIGWLAEHATTRVGPRGRQVQVPVERIEAVTVRHYTSRAGDPHRHLHLQVNARVFAAGKWRGLHTVGVRDSIDAINGIGHAAMMTNPAFRRALATHGMTLDPDTGEVKELTEFVGPFSARARQIAANVETYEAEWRAAHPGQEPGPQLYRSWDARAWARARPDKIIQADGAELTDRWVTELRTLGYHDPEPTLLTAVEAVATRPGELDREEAVAVILTRLGAKRSAWNHADIRGEAERLIARHNIVTDKQMRLELAEDLTARTLAASVPLLTGDGTPEHVRAWSSRQVLAVEADITGRLAARSSATPGARTRDAGPTRSNWRATGTRAGVASATRTPAPSTTGMRAARLTREQAAGLDPAQARVAATIAGERRLVVVEGAAGAGKTTTLAAASAAIAADGRRLVVVTPTLKAAQVAARELNNHPDPEPGSTPSAGQDGQGGGEARAFSGAWLAVQHGYRWDEDGKWFRLPPEHVHPRPEAVLQPGDVLLVDEAGMLDQDTARALLTIADEAGARLALVGDRYQLPAVGRGGVLDLAARWADPEAVLTLDTVRRFSDPDYAAITLSMRTGERLPEHLRHELATIRAAGDTGNVGESGGGVAGEVFDLLAARGQIVLHETEVDRTRTLAAEATEGALVIADTREQVADLSAATRDHHLATGTVDDGRVAITDAGERIGVGDKIATRANDYDLGVANRDTWRVTGLTDDGGLQVVSTSPHQPKRGADPKHGARALPADYVRTSVELAYAATVYGAQGDTVDAGHLAMGEHTGAASAYVAMTRGRHGNTAHIIAETMTDARRLWVEAFGRDRADLGPTHAAARAAEDVDRYGIQVAPPRLLDEALADLHAAWKQQRQLHTAIRRAEQRRSLALAYGADVVLPGEPSHDENLDQITGEIAGYKTRLAAAKTKARTIAREPALAALGRDGLQQEMNRWSGEQNALQAAVLAQQQAAQATEATRRHRLGEPTPYSPASDRGPERGRGGIGR</sequence>
<dbReference type="InterPro" id="IPR003593">
    <property type="entry name" value="AAA+_ATPase"/>
</dbReference>
<dbReference type="NCBIfam" id="NF041492">
    <property type="entry name" value="MobF"/>
    <property type="match status" value="1"/>
</dbReference>
<dbReference type="SUPFAM" id="SSF52540">
    <property type="entry name" value="P-loop containing nucleoside triphosphate hydrolases"/>
    <property type="match status" value="1"/>
</dbReference>
<organism evidence="3 4">
    <name type="scientific">Nocardioides humi</name>
    <dbReference type="NCBI Taxonomy" id="449461"/>
    <lineage>
        <taxon>Bacteria</taxon>
        <taxon>Bacillati</taxon>
        <taxon>Actinomycetota</taxon>
        <taxon>Actinomycetes</taxon>
        <taxon>Propionibacteriales</taxon>
        <taxon>Nocardioidaceae</taxon>
        <taxon>Nocardioides</taxon>
    </lineage>
</organism>
<dbReference type="PANTHER" id="PTHR43788">
    <property type="entry name" value="DNA2/NAM7 HELICASE FAMILY MEMBER"/>
    <property type="match status" value="1"/>
</dbReference>
<dbReference type="Pfam" id="PF08751">
    <property type="entry name" value="TrwC"/>
    <property type="match status" value="1"/>
</dbReference>
<dbReference type="SUPFAM" id="SSF55464">
    <property type="entry name" value="Origin of replication-binding domain, RBD-like"/>
    <property type="match status" value="1"/>
</dbReference>
<dbReference type="Gene3D" id="3.40.50.300">
    <property type="entry name" value="P-loop containing nucleotide triphosphate hydrolases"/>
    <property type="match status" value="3"/>
</dbReference>
<evidence type="ECO:0000313" key="3">
    <source>
        <dbReference type="EMBL" id="GAA1531848.1"/>
    </source>
</evidence>